<evidence type="ECO:0000313" key="5">
    <source>
        <dbReference type="EMBL" id="MEK0170318.1"/>
    </source>
</evidence>
<protein>
    <submittedName>
        <fullName evidence="5">Helix-turn-helix domain-containing protein</fullName>
    </submittedName>
</protein>
<keyword evidence="6" id="KW-1185">Reference proteome</keyword>
<sequence>MAIGSGGFDPYDRSCASRGFLNDVADPWSVLVLGDLLGSPSRYTDLVRAVGGISQGSLSKTLRTLERDGLITRVVVPERPPRVEYSLTPLGRSLAESFESFHAWIQGNMLDVLDARATHDATVS</sequence>
<organism evidence="5 6">
    <name type="scientific">Curtobacterium citreum</name>
    <dbReference type="NCBI Taxonomy" id="2036"/>
    <lineage>
        <taxon>Bacteria</taxon>
        <taxon>Bacillati</taxon>
        <taxon>Actinomycetota</taxon>
        <taxon>Actinomycetes</taxon>
        <taxon>Micrococcales</taxon>
        <taxon>Microbacteriaceae</taxon>
        <taxon>Curtobacterium</taxon>
    </lineage>
</organism>
<dbReference type="InterPro" id="IPR036390">
    <property type="entry name" value="WH_DNA-bd_sf"/>
</dbReference>
<dbReference type="Gene3D" id="1.10.10.10">
    <property type="entry name" value="Winged helix-like DNA-binding domain superfamily/Winged helix DNA-binding domain"/>
    <property type="match status" value="1"/>
</dbReference>
<dbReference type="Proteomes" id="UP001370299">
    <property type="component" value="Unassembled WGS sequence"/>
</dbReference>
<dbReference type="Pfam" id="PF01638">
    <property type="entry name" value="HxlR"/>
    <property type="match status" value="1"/>
</dbReference>
<feature type="domain" description="HTH hxlR-type" evidence="4">
    <location>
        <begin position="15"/>
        <end position="113"/>
    </location>
</feature>
<dbReference type="InterPro" id="IPR002577">
    <property type="entry name" value="HTH_HxlR"/>
</dbReference>
<name>A0ABU8Y656_9MICO</name>
<dbReference type="RefSeq" id="WP_340196966.1">
    <property type="nucleotide sequence ID" value="NZ_JBBKAP010000051.1"/>
</dbReference>
<evidence type="ECO:0000256" key="2">
    <source>
        <dbReference type="ARBA" id="ARBA00023125"/>
    </source>
</evidence>
<keyword evidence="3" id="KW-0804">Transcription</keyword>
<dbReference type="CDD" id="cd00090">
    <property type="entry name" value="HTH_ARSR"/>
    <property type="match status" value="1"/>
</dbReference>
<dbReference type="InterPro" id="IPR011991">
    <property type="entry name" value="ArsR-like_HTH"/>
</dbReference>
<comment type="caution">
    <text evidence="5">The sequence shown here is derived from an EMBL/GenBank/DDBJ whole genome shotgun (WGS) entry which is preliminary data.</text>
</comment>
<dbReference type="EMBL" id="JBBLYY010000016">
    <property type="protein sequence ID" value="MEK0170318.1"/>
    <property type="molecule type" value="Genomic_DNA"/>
</dbReference>
<proteinExistence type="predicted"/>
<keyword evidence="1" id="KW-0805">Transcription regulation</keyword>
<dbReference type="PANTHER" id="PTHR33204">
    <property type="entry name" value="TRANSCRIPTIONAL REGULATOR, MARR FAMILY"/>
    <property type="match status" value="1"/>
</dbReference>
<gene>
    <name evidence="5" type="ORF">WMN62_02435</name>
</gene>
<dbReference type="SUPFAM" id="SSF46785">
    <property type="entry name" value="Winged helix' DNA-binding domain"/>
    <property type="match status" value="1"/>
</dbReference>
<keyword evidence="2" id="KW-0238">DNA-binding</keyword>
<evidence type="ECO:0000313" key="6">
    <source>
        <dbReference type="Proteomes" id="UP001370299"/>
    </source>
</evidence>
<dbReference type="InterPro" id="IPR036388">
    <property type="entry name" value="WH-like_DNA-bd_sf"/>
</dbReference>
<evidence type="ECO:0000259" key="4">
    <source>
        <dbReference type="PROSITE" id="PS51118"/>
    </source>
</evidence>
<dbReference type="PANTHER" id="PTHR33204:SF37">
    <property type="entry name" value="HTH-TYPE TRANSCRIPTIONAL REGULATOR YODB"/>
    <property type="match status" value="1"/>
</dbReference>
<evidence type="ECO:0000256" key="1">
    <source>
        <dbReference type="ARBA" id="ARBA00023015"/>
    </source>
</evidence>
<dbReference type="PROSITE" id="PS51118">
    <property type="entry name" value="HTH_HXLR"/>
    <property type="match status" value="1"/>
</dbReference>
<evidence type="ECO:0000256" key="3">
    <source>
        <dbReference type="ARBA" id="ARBA00023163"/>
    </source>
</evidence>
<accession>A0ABU8Y656</accession>
<reference evidence="5 6" key="1">
    <citation type="submission" date="2024-03" db="EMBL/GenBank/DDBJ databases">
        <title>Whole genomes of four grape xylem sap localized bacterial endophytes.</title>
        <authorList>
            <person name="Kumar G."/>
            <person name="Savka M.A."/>
        </authorList>
    </citation>
    <scope>NUCLEOTIDE SEQUENCE [LARGE SCALE GENOMIC DNA]</scope>
    <source>
        <strain evidence="5 6">RIT_GXS8</strain>
    </source>
</reference>